<dbReference type="PANTHER" id="PTHR46383">
    <property type="entry name" value="ASPARTATE AMINOTRANSFERASE"/>
    <property type="match status" value="1"/>
</dbReference>
<dbReference type="GO" id="GO:0030170">
    <property type="term" value="F:pyridoxal phosphate binding"/>
    <property type="evidence" value="ECO:0007669"/>
    <property type="project" value="InterPro"/>
</dbReference>
<keyword evidence="4 7" id="KW-0808">Transferase</keyword>
<dbReference type="EC" id="2.6.1.-" evidence="7"/>
<name>A0A4R7BJ14_9HYPH</name>
<sequence>MMPEPNPLVVATAEPAILEARSWLDRYDGALGLPMDLSQAGPPFPPDSELLARIAAAAADPDTARYGPVRGESSLRIAYRDHLQTLYGGDFDPEGVTITAGCNQAFFIVALALLQRGDAVLLPSPWYFNHKMTFDMLGINVRPLPCRPEAGYLPDVEEAAAAMDQGVRAVVLVTPNNPTGAEYPTELIAQFHDLCRRRGAWLIVDDTYRDFRRTPHAPHSLATRAWPEDVIGLYSFSKGYAVPGHRLGAIMASASLAPQILKVQDCVQICAGRPIQIAMTWGVQKLDGWRDARRDQVFAASTRLTDALRGSGWTVDGIGAYFAYLRHPYPGTSASAISAGLATQVGVLTIPGGSFGPHQDGHLRLSLPSITSARAADLRSRLSAFDSLQRVHTA</sequence>
<evidence type="ECO:0000256" key="5">
    <source>
        <dbReference type="ARBA" id="ARBA00022898"/>
    </source>
</evidence>
<organism evidence="9 10">
    <name type="scientific">Enterovirga rhinocerotis</name>
    <dbReference type="NCBI Taxonomy" id="1339210"/>
    <lineage>
        <taxon>Bacteria</taxon>
        <taxon>Pseudomonadati</taxon>
        <taxon>Pseudomonadota</taxon>
        <taxon>Alphaproteobacteria</taxon>
        <taxon>Hyphomicrobiales</taxon>
        <taxon>Methylobacteriaceae</taxon>
        <taxon>Enterovirga</taxon>
    </lineage>
</organism>
<evidence type="ECO:0000256" key="4">
    <source>
        <dbReference type="ARBA" id="ARBA00022679"/>
    </source>
</evidence>
<evidence type="ECO:0000256" key="7">
    <source>
        <dbReference type="RuleBase" id="RU000481"/>
    </source>
</evidence>
<dbReference type="SUPFAM" id="SSF53383">
    <property type="entry name" value="PLP-dependent transferases"/>
    <property type="match status" value="1"/>
</dbReference>
<dbReference type="InterPro" id="IPR050596">
    <property type="entry name" value="AspAT/PAT-like"/>
</dbReference>
<dbReference type="Gene3D" id="3.40.640.10">
    <property type="entry name" value="Type I PLP-dependent aspartate aminotransferase-like (Major domain)"/>
    <property type="match status" value="1"/>
</dbReference>
<evidence type="ECO:0000256" key="3">
    <source>
        <dbReference type="ARBA" id="ARBA00022576"/>
    </source>
</evidence>
<dbReference type="Proteomes" id="UP000295122">
    <property type="component" value="Unassembled WGS sequence"/>
</dbReference>
<reference evidence="9 10" key="1">
    <citation type="submission" date="2019-03" db="EMBL/GenBank/DDBJ databases">
        <title>Genomic Encyclopedia of Type Strains, Phase IV (KMG-IV): sequencing the most valuable type-strain genomes for metagenomic binning, comparative biology and taxonomic classification.</title>
        <authorList>
            <person name="Goeker M."/>
        </authorList>
    </citation>
    <scope>NUCLEOTIDE SEQUENCE [LARGE SCALE GENOMIC DNA]</scope>
    <source>
        <strain evidence="9 10">DSM 25903</strain>
    </source>
</reference>
<evidence type="ECO:0000256" key="6">
    <source>
        <dbReference type="ARBA" id="ARBA00049185"/>
    </source>
</evidence>
<dbReference type="NCBIfam" id="NF005732">
    <property type="entry name" value="PRK07550.1"/>
    <property type="match status" value="1"/>
</dbReference>
<dbReference type="Pfam" id="PF00155">
    <property type="entry name" value="Aminotran_1_2"/>
    <property type="match status" value="1"/>
</dbReference>
<protein>
    <recommendedName>
        <fullName evidence="7">Aminotransferase</fullName>
        <ecNumber evidence="7">2.6.1.-</ecNumber>
    </recommendedName>
</protein>
<dbReference type="GO" id="GO:0006520">
    <property type="term" value="P:amino acid metabolic process"/>
    <property type="evidence" value="ECO:0007669"/>
    <property type="project" value="InterPro"/>
</dbReference>
<dbReference type="InterPro" id="IPR004839">
    <property type="entry name" value="Aminotransferase_I/II_large"/>
</dbReference>
<dbReference type="PROSITE" id="PS00105">
    <property type="entry name" value="AA_TRANSFER_CLASS_1"/>
    <property type="match status" value="1"/>
</dbReference>
<dbReference type="InterPro" id="IPR015424">
    <property type="entry name" value="PyrdxlP-dep_Trfase"/>
</dbReference>
<keyword evidence="3 7" id="KW-0032">Aminotransferase</keyword>
<evidence type="ECO:0000256" key="1">
    <source>
        <dbReference type="ARBA" id="ARBA00001933"/>
    </source>
</evidence>
<dbReference type="PANTHER" id="PTHR46383:SF1">
    <property type="entry name" value="ASPARTATE AMINOTRANSFERASE"/>
    <property type="match status" value="1"/>
</dbReference>
<evidence type="ECO:0000313" key="9">
    <source>
        <dbReference type="EMBL" id="TDR85314.1"/>
    </source>
</evidence>
<dbReference type="OrthoDB" id="9766084at2"/>
<dbReference type="AlphaFoldDB" id="A0A4R7BJ14"/>
<keyword evidence="5" id="KW-0663">Pyridoxal phosphate</keyword>
<dbReference type="CDD" id="cd00609">
    <property type="entry name" value="AAT_like"/>
    <property type="match status" value="1"/>
</dbReference>
<dbReference type="EMBL" id="SNZR01000018">
    <property type="protein sequence ID" value="TDR85314.1"/>
    <property type="molecule type" value="Genomic_DNA"/>
</dbReference>
<dbReference type="InterPro" id="IPR015421">
    <property type="entry name" value="PyrdxlP-dep_Trfase_major"/>
</dbReference>
<keyword evidence="10" id="KW-1185">Reference proteome</keyword>
<proteinExistence type="inferred from homology"/>
<comment type="similarity">
    <text evidence="2 7">Belongs to the class-I pyridoxal-phosphate-dependent aminotransferase family.</text>
</comment>
<evidence type="ECO:0000259" key="8">
    <source>
        <dbReference type="Pfam" id="PF00155"/>
    </source>
</evidence>
<dbReference type="RefSeq" id="WP_133775028.1">
    <property type="nucleotide sequence ID" value="NZ_SNZR01000018.1"/>
</dbReference>
<accession>A0A4R7BJ14</accession>
<comment type="caution">
    <text evidence="9">The sequence shown here is derived from an EMBL/GenBank/DDBJ whole genome shotgun (WGS) entry which is preliminary data.</text>
</comment>
<evidence type="ECO:0000256" key="2">
    <source>
        <dbReference type="ARBA" id="ARBA00007441"/>
    </source>
</evidence>
<comment type="cofactor">
    <cofactor evidence="1 7">
        <name>pyridoxal 5'-phosphate</name>
        <dbReference type="ChEBI" id="CHEBI:597326"/>
    </cofactor>
</comment>
<comment type="catalytic activity">
    <reaction evidence="6">
        <text>L-aspartate + 2-oxoglutarate = oxaloacetate + L-glutamate</text>
        <dbReference type="Rhea" id="RHEA:21824"/>
        <dbReference type="ChEBI" id="CHEBI:16452"/>
        <dbReference type="ChEBI" id="CHEBI:16810"/>
        <dbReference type="ChEBI" id="CHEBI:29985"/>
        <dbReference type="ChEBI" id="CHEBI:29991"/>
        <dbReference type="EC" id="2.6.1.1"/>
    </reaction>
</comment>
<feature type="domain" description="Aminotransferase class I/classII large" evidence="8">
    <location>
        <begin position="35"/>
        <end position="380"/>
    </location>
</feature>
<dbReference type="GO" id="GO:0004069">
    <property type="term" value="F:L-aspartate:2-oxoglutarate aminotransferase activity"/>
    <property type="evidence" value="ECO:0007669"/>
    <property type="project" value="UniProtKB-EC"/>
</dbReference>
<gene>
    <name evidence="9" type="ORF">EV668_4869</name>
</gene>
<evidence type="ECO:0000313" key="10">
    <source>
        <dbReference type="Proteomes" id="UP000295122"/>
    </source>
</evidence>
<dbReference type="InterPro" id="IPR004838">
    <property type="entry name" value="NHTrfase_class1_PyrdxlP-BS"/>
</dbReference>